<sequence>MTFKNLVASIESLPPLSDVAISIQRLFANGAYNVNTRELVKTIESDAILTANILKMINVPHYGLSYKISSISQAVALFGINTIYGVVLKYAINEHLRSDTGIYGLSGSSFNEMCHLQRNLILRWYSRINIRDAQFLAPLVLMMETGKLILEQEIKYSDYLQEYLSGLYQCEDIEEYEKELFETTSFYVSALLFEHWNLEPLYIDILKGIDFEQDGDFKMKEYENVLKVIKTAINVKEILSDKSIKKASEIVKKMGMDVSDFEEIAYRVKESYVAAKELEV</sequence>
<dbReference type="Pfam" id="PF08668">
    <property type="entry name" value="HDOD"/>
    <property type="match status" value="1"/>
</dbReference>
<accession>A0A7S7LYA6</accession>
<gene>
    <name evidence="2" type="ORF">HUE87_07090</name>
</gene>
<organism evidence="2 3">
    <name type="scientific">Candidatus Sulfurimonas marisnigri</name>
    <dbReference type="NCBI Taxonomy" id="2740405"/>
    <lineage>
        <taxon>Bacteria</taxon>
        <taxon>Pseudomonadati</taxon>
        <taxon>Campylobacterota</taxon>
        <taxon>Epsilonproteobacteria</taxon>
        <taxon>Campylobacterales</taxon>
        <taxon>Sulfurimonadaceae</taxon>
        <taxon>Sulfurimonas</taxon>
    </lineage>
</organism>
<dbReference type="InterPro" id="IPR052340">
    <property type="entry name" value="RNase_Y/CdgJ"/>
</dbReference>
<name>A0A7S7LYA6_9BACT</name>
<dbReference type="KEGG" id="smas:HUE87_07090"/>
<dbReference type="PANTHER" id="PTHR33525:SF3">
    <property type="entry name" value="RIBONUCLEASE Y"/>
    <property type="match status" value="1"/>
</dbReference>
<keyword evidence="3" id="KW-1185">Reference proteome</keyword>
<proteinExistence type="predicted"/>
<dbReference type="AlphaFoldDB" id="A0A7S7LYA6"/>
<dbReference type="EMBL" id="CP054493">
    <property type="protein sequence ID" value="QOY53679.1"/>
    <property type="molecule type" value="Genomic_DNA"/>
</dbReference>
<feature type="domain" description="HDOD" evidence="1">
    <location>
        <begin position="13"/>
        <end position="212"/>
    </location>
</feature>
<protein>
    <submittedName>
        <fullName evidence="2">HDOD domain-containing protein</fullName>
    </submittedName>
</protein>
<dbReference type="SUPFAM" id="SSF109604">
    <property type="entry name" value="HD-domain/PDEase-like"/>
    <property type="match status" value="1"/>
</dbReference>
<dbReference type="InterPro" id="IPR013976">
    <property type="entry name" value="HDOD"/>
</dbReference>
<dbReference type="Gene3D" id="1.10.3210.10">
    <property type="entry name" value="Hypothetical protein af1432"/>
    <property type="match status" value="1"/>
</dbReference>
<dbReference type="PANTHER" id="PTHR33525">
    <property type="match status" value="1"/>
</dbReference>
<reference evidence="2 3" key="1">
    <citation type="submission" date="2020-05" db="EMBL/GenBank/DDBJ databases">
        <title>Sulfurimonas marisnigri, sp. nov., and Sulfurimonas baltica, sp. nov., manganese oxide reducing chemolithoautotrophs of the class Epsilonproteobacteria isolated from the pelagic redoxclines of the Black and Baltic Seas and emended description of the genus Sulfurimonas.</title>
        <authorList>
            <person name="Henkel J.V."/>
            <person name="Laudan C."/>
            <person name="Werner J."/>
            <person name="Neu T."/>
            <person name="Plewe S."/>
            <person name="Sproer C."/>
            <person name="Bunk B."/>
            <person name="Schulz-Vogt H.N."/>
        </authorList>
    </citation>
    <scope>NUCLEOTIDE SEQUENCE [LARGE SCALE GENOMIC DNA]</scope>
    <source>
        <strain evidence="2 3">SoZ1</strain>
    </source>
</reference>
<evidence type="ECO:0000313" key="3">
    <source>
        <dbReference type="Proteomes" id="UP000593836"/>
    </source>
</evidence>
<evidence type="ECO:0000259" key="1">
    <source>
        <dbReference type="PROSITE" id="PS51833"/>
    </source>
</evidence>
<dbReference type="RefSeq" id="WP_194365514.1">
    <property type="nucleotide sequence ID" value="NZ_CP054493.1"/>
</dbReference>
<dbReference type="Proteomes" id="UP000593836">
    <property type="component" value="Chromosome"/>
</dbReference>
<evidence type="ECO:0000313" key="2">
    <source>
        <dbReference type="EMBL" id="QOY53679.1"/>
    </source>
</evidence>
<dbReference type="PROSITE" id="PS51833">
    <property type="entry name" value="HDOD"/>
    <property type="match status" value="1"/>
</dbReference>